<evidence type="ECO:0000313" key="1">
    <source>
        <dbReference type="EMBL" id="PWB94711.1"/>
    </source>
</evidence>
<proteinExistence type="predicted"/>
<keyword evidence="2" id="KW-1185">Reference proteome</keyword>
<dbReference type="RefSeq" id="WP_108916464.1">
    <property type="nucleotide sequence ID" value="NZ_BGJY01000018.1"/>
</dbReference>
<sequence length="93" mass="10147">MTSETTKKISDAIRATMASIENELKAGGDEREFNFMVLTELVDAEGNATVTSSSNIGCFGDLVELIVSYVNDLKDRKCPQCEAEPSDEPCTKH</sequence>
<dbReference type="AlphaFoldDB" id="A0A2U1SSW6"/>
<protein>
    <submittedName>
        <fullName evidence="1">Uncharacterized protein</fullName>
    </submittedName>
</protein>
<evidence type="ECO:0000313" key="2">
    <source>
        <dbReference type="Proteomes" id="UP000245137"/>
    </source>
</evidence>
<reference evidence="1 2" key="1">
    <citation type="journal article" date="2018" name="Appl. Microbiol. Biotechnol.">
        <title>Co-cultivation of the strictly anaerobic methanogen Methanosarcina barkeri with aerobic methanotrophs in an oxygen-limited membrane bioreactor.</title>
        <authorList>
            <person name="In 't Zandt M.H."/>
            <person name="van den Bosch T.J.M."/>
            <person name="Rijkers R."/>
            <person name="van Kessel M.A.H.J."/>
            <person name="Jetten M.S.M."/>
            <person name="Welte C.U."/>
        </authorList>
    </citation>
    <scope>NUCLEOTIDE SEQUENCE [LARGE SCALE GENOMIC DNA]</scope>
    <source>
        <strain evidence="1 2">DSM 17706</strain>
    </source>
</reference>
<accession>A0A2U1SSW6</accession>
<gene>
    <name evidence="1" type="ORF">C5689_06505</name>
</gene>
<organism evidence="1 2">
    <name type="scientific">Methylosinus sporium</name>
    <dbReference type="NCBI Taxonomy" id="428"/>
    <lineage>
        <taxon>Bacteria</taxon>
        <taxon>Pseudomonadati</taxon>
        <taxon>Pseudomonadota</taxon>
        <taxon>Alphaproteobacteria</taxon>
        <taxon>Hyphomicrobiales</taxon>
        <taxon>Methylocystaceae</taxon>
        <taxon>Methylosinus</taxon>
    </lineage>
</organism>
<dbReference type="Proteomes" id="UP000245137">
    <property type="component" value="Unassembled WGS sequence"/>
</dbReference>
<comment type="caution">
    <text evidence="1">The sequence shown here is derived from an EMBL/GenBank/DDBJ whole genome shotgun (WGS) entry which is preliminary data.</text>
</comment>
<name>A0A2U1SSW6_METSR</name>
<dbReference type="EMBL" id="PUIV01000006">
    <property type="protein sequence ID" value="PWB94711.1"/>
    <property type="molecule type" value="Genomic_DNA"/>
</dbReference>